<organism evidence="1 2">
    <name type="scientific">Polynucleobacter wuianus</name>
    <dbReference type="NCBI Taxonomy" id="1743168"/>
    <lineage>
        <taxon>Bacteria</taxon>
        <taxon>Pseudomonadati</taxon>
        <taxon>Pseudomonadota</taxon>
        <taxon>Betaproteobacteria</taxon>
        <taxon>Burkholderiales</taxon>
        <taxon>Burkholderiaceae</taxon>
        <taxon>Polynucleobacter</taxon>
    </lineage>
</organism>
<name>A0A191UE78_9BURK</name>
<dbReference type="KEGG" id="pwu:A8O14_03230"/>
<dbReference type="Gene3D" id="3.30.530.20">
    <property type="match status" value="1"/>
</dbReference>
<dbReference type="Proteomes" id="UP000078463">
    <property type="component" value="Chromosome"/>
</dbReference>
<dbReference type="OrthoDB" id="9787428at2"/>
<reference evidence="2" key="1">
    <citation type="submission" date="2016-05" db="EMBL/GenBank/DDBJ databases">
        <title>Polynucleobacter sp. QLW-P1FAT50C-4 genome.</title>
        <authorList>
            <person name="Hahn M.W."/>
        </authorList>
    </citation>
    <scope>NUCLEOTIDE SEQUENCE [LARGE SCALE GENOMIC DNA]</scope>
    <source>
        <strain evidence="2">QLW-P1FAT50C-4</strain>
    </source>
</reference>
<keyword evidence="2" id="KW-1185">Reference proteome</keyword>
<dbReference type="SUPFAM" id="SSF55961">
    <property type="entry name" value="Bet v1-like"/>
    <property type="match status" value="1"/>
</dbReference>
<proteinExistence type="predicted"/>
<evidence type="ECO:0000313" key="2">
    <source>
        <dbReference type="Proteomes" id="UP000078463"/>
    </source>
</evidence>
<sequence length="158" mass="16529">MELNGEQLIAAPIPDVWRGLNDIDVLAKSIPGCEEISRVSPEEVHAKVMFKIGPVRARFSGKLLLSDIIPDQSCSMAFEGSGGAAGFAKGKSRVELKQAEGGTLISYTTEASIGGKLGQIGGRLISASAKKIADDFFQKFAQELGGETAALESSAGSE</sequence>
<dbReference type="RefSeq" id="WP_068948201.1">
    <property type="nucleotide sequence ID" value="NZ_CP015922.1"/>
</dbReference>
<dbReference type="STRING" id="1743168.A8O14_03230"/>
<accession>A0A191UE78</accession>
<protein>
    <submittedName>
        <fullName evidence="1">Carbon monoxide dehydrogenase</fullName>
    </submittedName>
</protein>
<dbReference type="Pfam" id="PF06240">
    <property type="entry name" value="COXG"/>
    <property type="match status" value="1"/>
</dbReference>
<dbReference type="InterPro" id="IPR010419">
    <property type="entry name" value="CO_DH_gsu"/>
</dbReference>
<gene>
    <name evidence="1" type="ORF">A8O14_03230</name>
</gene>
<dbReference type="EMBL" id="CP015922">
    <property type="protein sequence ID" value="ANI99196.1"/>
    <property type="molecule type" value="Genomic_DNA"/>
</dbReference>
<dbReference type="PANTHER" id="PTHR38588">
    <property type="entry name" value="BLL0334 PROTEIN"/>
    <property type="match status" value="1"/>
</dbReference>
<dbReference type="PANTHER" id="PTHR38588:SF1">
    <property type="entry name" value="BLL0334 PROTEIN"/>
    <property type="match status" value="1"/>
</dbReference>
<dbReference type="CDD" id="cd05018">
    <property type="entry name" value="CoxG"/>
    <property type="match status" value="1"/>
</dbReference>
<dbReference type="AlphaFoldDB" id="A0A191UE78"/>
<dbReference type="InterPro" id="IPR023393">
    <property type="entry name" value="START-like_dom_sf"/>
</dbReference>
<evidence type="ECO:0000313" key="1">
    <source>
        <dbReference type="EMBL" id="ANI99196.1"/>
    </source>
</evidence>